<evidence type="ECO:0000313" key="2">
    <source>
        <dbReference type="EMBL" id="CUF08862.1"/>
    </source>
</evidence>
<evidence type="ECO:0000313" key="3">
    <source>
        <dbReference type="Proteomes" id="UP000051952"/>
    </source>
</evidence>
<feature type="compositionally biased region" description="Acidic residues" evidence="1">
    <location>
        <begin position="343"/>
        <end position="352"/>
    </location>
</feature>
<feature type="region of interest" description="Disordered" evidence="1">
    <location>
        <begin position="136"/>
        <end position="161"/>
    </location>
</feature>
<sequence>MLVKVSELVRSVHKHASDAVASKPAAAQPTAPAGKSARVTDTKENLHTLAKDSSEEFASVVARLKEVYDFVSSDAFENAPEELRAEQSKELLAFVNKVAALGRQLSPSEGSAIDELTSPLVKLLEHVSGARIVAAQTPQTSPQKKTAPPAQAAPAAARNGPSREFTTIVESLQQVFGVVNSERFQAAPPQAQRDIATKLQSHVAAMVPHFKELAEDERLTVLKFVEPLLNLLQALLRQDAPAPPVEQEAEETEEDAQDQVDEEDSPEDQFGAFVMKLRSLMQVIGSDNFVKAPRQRRLKVAAMLLQEISTLQQELQTLTPAQRQQVQPTFTQLVALIRQEVSPVEEEEEEQSAEAAAPFSENDEEDSESTEGEPEELDERQTRFRAALEGIRLMRTRILTFDELQDQLNLLDEIDGCGISSQEEIKIRSVFHKELEQAIVKVKVANGIPVDDDDEEGEGEEQETFRWLRYFIPRRD</sequence>
<accession>A0A0S4IRM3</accession>
<dbReference type="VEuPathDB" id="TriTrypDB:BSAL_59160"/>
<dbReference type="OrthoDB" id="422827at2759"/>
<proteinExistence type="predicted"/>
<gene>
    <name evidence="2" type="ORF">BSAL_59160</name>
</gene>
<feature type="region of interest" description="Disordered" evidence="1">
    <location>
        <begin position="341"/>
        <end position="381"/>
    </location>
</feature>
<feature type="region of interest" description="Disordered" evidence="1">
    <location>
        <begin position="240"/>
        <end position="266"/>
    </location>
</feature>
<evidence type="ECO:0000256" key="1">
    <source>
        <dbReference type="SAM" id="MobiDB-lite"/>
    </source>
</evidence>
<dbReference type="Proteomes" id="UP000051952">
    <property type="component" value="Unassembled WGS sequence"/>
</dbReference>
<name>A0A0S4IRM3_BODSA</name>
<keyword evidence="3" id="KW-1185">Reference proteome</keyword>
<feature type="compositionally biased region" description="Acidic residues" evidence="1">
    <location>
        <begin position="361"/>
        <end position="378"/>
    </location>
</feature>
<protein>
    <submittedName>
        <fullName evidence="2">Uncharacterized protein</fullName>
    </submittedName>
</protein>
<feature type="region of interest" description="Disordered" evidence="1">
    <location>
        <begin position="15"/>
        <end position="41"/>
    </location>
</feature>
<reference evidence="3" key="1">
    <citation type="submission" date="2015-09" db="EMBL/GenBank/DDBJ databases">
        <authorList>
            <consortium name="Pathogen Informatics"/>
        </authorList>
    </citation>
    <scope>NUCLEOTIDE SEQUENCE [LARGE SCALE GENOMIC DNA]</scope>
    <source>
        <strain evidence="3">Lake Konstanz</strain>
    </source>
</reference>
<organism evidence="2 3">
    <name type="scientific">Bodo saltans</name>
    <name type="common">Flagellated protozoan</name>
    <dbReference type="NCBI Taxonomy" id="75058"/>
    <lineage>
        <taxon>Eukaryota</taxon>
        <taxon>Discoba</taxon>
        <taxon>Euglenozoa</taxon>
        <taxon>Kinetoplastea</taxon>
        <taxon>Metakinetoplastina</taxon>
        <taxon>Eubodonida</taxon>
        <taxon>Bodonidae</taxon>
        <taxon>Bodo</taxon>
    </lineage>
</organism>
<feature type="compositionally biased region" description="Low complexity" evidence="1">
    <location>
        <begin position="18"/>
        <end position="37"/>
    </location>
</feature>
<dbReference type="AlphaFoldDB" id="A0A0S4IRM3"/>
<feature type="compositionally biased region" description="Acidic residues" evidence="1">
    <location>
        <begin position="247"/>
        <end position="266"/>
    </location>
</feature>
<dbReference type="EMBL" id="CYKH01000238">
    <property type="protein sequence ID" value="CUF08862.1"/>
    <property type="molecule type" value="Genomic_DNA"/>
</dbReference>
<feature type="compositionally biased region" description="Low complexity" evidence="1">
    <location>
        <begin position="147"/>
        <end position="157"/>
    </location>
</feature>